<name>A0ABV4QB59_9ACTN</name>
<keyword evidence="4" id="KW-1185">Reference proteome</keyword>
<organism evidence="3 4">
    <name type="scientific">Actinomadura monticuli</name>
    <dbReference type="NCBI Taxonomy" id="3097367"/>
    <lineage>
        <taxon>Bacteria</taxon>
        <taxon>Bacillati</taxon>
        <taxon>Actinomycetota</taxon>
        <taxon>Actinomycetes</taxon>
        <taxon>Streptosporangiales</taxon>
        <taxon>Thermomonosporaceae</taxon>
        <taxon>Actinomadura</taxon>
    </lineage>
</organism>
<dbReference type="Gene3D" id="2.60.40.1240">
    <property type="match status" value="1"/>
</dbReference>
<sequence>MRKIIISLVAIAVLTAGCELEEDPVAVQSADQGKSAEKSGGAAKGKKTFPIKLTAKRARAKKSVLSDGDALSCVKVTVTNQTKKQLEVNPLYFSITDTKNTKHDGSSALGEYEGQIATTELAPREKATGLVCAKGTFRPKVVAMTNPLFDEAARAQVAS</sequence>
<gene>
    <name evidence="3" type="ORF">SM611_15880</name>
</gene>
<dbReference type="InterPro" id="IPR029051">
    <property type="entry name" value="DUF4352"/>
</dbReference>
<dbReference type="RefSeq" id="WP_371950313.1">
    <property type="nucleotide sequence ID" value="NZ_JAXCEI010000006.1"/>
</dbReference>
<comment type="caution">
    <text evidence="3">The sequence shown here is derived from an EMBL/GenBank/DDBJ whole genome shotgun (WGS) entry which is preliminary data.</text>
</comment>
<evidence type="ECO:0000256" key="1">
    <source>
        <dbReference type="ARBA" id="ARBA00022729"/>
    </source>
</evidence>
<keyword evidence="1" id="KW-0732">Signal</keyword>
<protein>
    <submittedName>
        <fullName evidence="3">DUF4352 domain-containing protein</fullName>
    </submittedName>
</protein>
<proteinExistence type="predicted"/>
<accession>A0ABV4QB59</accession>
<reference evidence="3 4" key="1">
    <citation type="submission" date="2023-11" db="EMBL/GenBank/DDBJ databases">
        <title>Actinomadura monticuli sp. nov., isolated from volcanic ash.</title>
        <authorList>
            <person name="Lee S.D."/>
            <person name="Yang H."/>
            <person name="Kim I.S."/>
        </authorList>
    </citation>
    <scope>NUCLEOTIDE SEQUENCE [LARGE SCALE GENOMIC DNA]</scope>
    <source>
        <strain evidence="3 4">DLS-62</strain>
    </source>
</reference>
<dbReference type="PROSITE" id="PS51257">
    <property type="entry name" value="PROKAR_LIPOPROTEIN"/>
    <property type="match status" value="1"/>
</dbReference>
<evidence type="ECO:0000259" key="2">
    <source>
        <dbReference type="Pfam" id="PF11611"/>
    </source>
</evidence>
<dbReference type="Pfam" id="PF11611">
    <property type="entry name" value="DUF4352"/>
    <property type="match status" value="1"/>
</dbReference>
<feature type="domain" description="DUF4352" evidence="2">
    <location>
        <begin position="67"/>
        <end position="130"/>
    </location>
</feature>
<dbReference type="EMBL" id="JAXCEI010000006">
    <property type="protein sequence ID" value="MFA1540408.1"/>
    <property type="molecule type" value="Genomic_DNA"/>
</dbReference>
<dbReference type="InterPro" id="IPR029050">
    <property type="entry name" value="Immunoprotect_excell_Ig-like"/>
</dbReference>
<evidence type="ECO:0000313" key="3">
    <source>
        <dbReference type="EMBL" id="MFA1540408.1"/>
    </source>
</evidence>
<dbReference type="Proteomes" id="UP001569963">
    <property type="component" value="Unassembled WGS sequence"/>
</dbReference>
<evidence type="ECO:0000313" key="4">
    <source>
        <dbReference type="Proteomes" id="UP001569963"/>
    </source>
</evidence>